<dbReference type="AlphaFoldDB" id="A0A4C1YU13"/>
<evidence type="ECO:0000313" key="2">
    <source>
        <dbReference type="Proteomes" id="UP000299102"/>
    </source>
</evidence>
<comment type="caution">
    <text evidence="1">The sequence shown here is derived from an EMBL/GenBank/DDBJ whole genome shotgun (WGS) entry which is preliminary data.</text>
</comment>
<sequence>MFAKSSHPVADYMNEMLERLLEDTISSRRCRSFNGAPGTPPGEGRSLVLLCSIEIQSYRIDFDPDRIYFEGTKEYVELKDAARDAQYRTTPKGAADLSENDILYDDRFDCPEGYVRAGGFCFLPD</sequence>
<gene>
    <name evidence="1" type="ORF">EVAR_50024_1</name>
</gene>
<accession>A0A4C1YU13</accession>
<reference evidence="1 2" key="1">
    <citation type="journal article" date="2019" name="Commun. Biol.">
        <title>The bagworm genome reveals a unique fibroin gene that provides high tensile strength.</title>
        <authorList>
            <person name="Kono N."/>
            <person name="Nakamura H."/>
            <person name="Ohtoshi R."/>
            <person name="Tomita M."/>
            <person name="Numata K."/>
            <person name="Arakawa K."/>
        </authorList>
    </citation>
    <scope>NUCLEOTIDE SEQUENCE [LARGE SCALE GENOMIC DNA]</scope>
</reference>
<evidence type="ECO:0000313" key="1">
    <source>
        <dbReference type="EMBL" id="GBP77785.1"/>
    </source>
</evidence>
<keyword evidence="2" id="KW-1185">Reference proteome</keyword>
<name>A0A4C1YU13_EUMVA</name>
<organism evidence="1 2">
    <name type="scientific">Eumeta variegata</name>
    <name type="common">Bagworm moth</name>
    <name type="synonym">Eumeta japonica</name>
    <dbReference type="NCBI Taxonomy" id="151549"/>
    <lineage>
        <taxon>Eukaryota</taxon>
        <taxon>Metazoa</taxon>
        <taxon>Ecdysozoa</taxon>
        <taxon>Arthropoda</taxon>
        <taxon>Hexapoda</taxon>
        <taxon>Insecta</taxon>
        <taxon>Pterygota</taxon>
        <taxon>Neoptera</taxon>
        <taxon>Endopterygota</taxon>
        <taxon>Lepidoptera</taxon>
        <taxon>Glossata</taxon>
        <taxon>Ditrysia</taxon>
        <taxon>Tineoidea</taxon>
        <taxon>Psychidae</taxon>
        <taxon>Oiketicinae</taxon>
        <taxon>Eumeta</taxon>
    </lineage>
</organism>
<protein>
    <submittedName>
        <fullName evidence="1">Uncharacterized protein</fullName>
    </submittedName>
</protein>
<proteinExistence type="predicted"/>
<dbReference type="EMBL" id="BGZK01001346">
    <property type="protein sequence ID" value="GBP77785.1"/>
    <property type="molecule type" value="Genomic_DNA"/>
</dbReference>
<dbReference type="OrthoDB" id="7369356at2759"/>
<dbReference type="Proteomes" id="UP000299102">
    <property type="component" value="Unassembled WGS sequence"/>
</dbReference>